<comment type="caution">
    <text evidence="1">The sequence shown here is derived from an EMBL/GenBank/DDBJ whole genome shotgun (WGS) entry which is preliminary data.</text>
</comment>
<evidence type="ECO:0000313" key="2">
    <source>
        <dbReference type="Proteomes" id="UP000287188"/>
    </source>
</evidence>
<gene>
    <name evidence="1" type="ORF">KDK_38870</name>
</gene>
<protein>
    <submittedName>
        <fullName evidence="1">Uncharacterized protein</fullName>
    </submittedName>
</protein>
<reference evidence="2" key="1">
    <citation type="submission" date="2018-12" db="EMBL/GenBank/DDBJ databases">
        <title>Tengunoibacter tsumagoiensis gen. nov., sp. nov., Dictyobacter kobayashii sp. nov., D. alpinus sp. nov., and D. joshuensis sp. nov. and description of Dictyobacteraceae fam. nov. within the order Ktedonobacterales isolated from Tengu-no-mugimeshi.</title>
        <authorList>
            <person name="Wang C.M."/>
            <person name="Zheng Y."/>
            <person name="Sakai Y."/>
            <person name="Toyoda A."/>
            <person name="Minakuchi Y."/>
            <person name="Abe K."/>
            <person name="Yokota A."/>
            <person name="Yabe S."/>
        </authorList>
    </citation>
    <scope>NUCLEOTIDE SEQUENCE [LARGE SCALE GENOMIC DNA]</scope>
    <source>
        <strain evidence="2">Uno11</strain>
    </source>
</reference>
<name>A0A402ALR6_9CHLR</name>
<accession>A0A402ALR6</accession>
<dbReference type="RefSeq" id="WP_161977458.1">
    <property type="nucleotide sequence ID" value="NZ_BIFS01000001.1"/>
</dbReference>
<dbReference type="AlphaFoldDB" id="A0A402ALR6"/>
<evidence type="ECO:0000313" key="1">
    <source>
        <dbReference type="EMBL" id="GCE20087.1"/>
    </source>
</evidence>
<sequence>MRRIRLQRATADTVLYGAIRSATPRPGIDGEQLRAIMPTARDDEQEVDS</sequence>
<organism evidence="1 2">
    <name type="scientific">Dictyobacter kobayashii</name>
    <dbReference type="NCBI Taxonomy" id="2014872"/>
    <lineage>
        <taxon>Bacteria</taxon>
        <taxon>Bacillati</taxon>
        <taxon>Chloroflexota</taxon>
        <taxon>Ktedonobacteria</taxon>
        <taxon>Ktedonobacterales</taxon>
        <taxon>Dictyobacteraceae</taxon>
        <taxon>Dictyobacter</taxon>
    </lineage>
</organism>
<dbReference type="EMBL" id="BIFS01000001">
    <property type="protein sequence ID" value="GCE20087.1"/>
    <property type="molecule type" value="Genomic_DNA"/>
</dbReference>
<dbReference type="Proteomes" id="UP000287188">
    <property type="component" value="Unassembled WGS sequence"/>
</dbReference>
<keyword evidence="2" id="KW-1185">Reference proteome</keyword>
<proteinExistence type="predicted"/>